<dbReference type="AlphaFoldDB" id="A0A396SJ05"/>
<evidence type="ECO:0000313" key="3">
    <source>
        <dbReference type="Proteomes" id="UP000265692"/>
    </source>
</evidence>
<name>A0A396SJ05_9BACL</name>
<comment type="caution">
    <text evidence="2">The sequence shown here is derived from an EMBL/GenBank/DDBJ whole genome shotgun (WGS) entry which is preliminary data.</text>
</comment>
<dbReference type="EMBL" id="QWEI01000002">
    <property type="protein sequence ID" value="RHW38715.1"/>
    <property type="molecule type" value="Genomic_DNA"/>
</dbReference>
<sequence length="195" mass="22774">MNFDTKYLIRWGIPGWTTVLTLFPYFFFTFLDNFKGLFDLSAVDILTLGAALAFLGVPLGYVLNQVHHSIFWVIPKIRYKNWDAYFKEEIKVDENHLSKNDFKKERYRYLLSKKHEIGGVMSSFYASSFAILMTNIFHGSTMWSWVYFIIVSALTVIFTLSRNYSSRNVEYYFSEYLLQEPPDSSQPSQPNNGGN</sequence>
<evidence type="ECO:0008006" key="4">
    <source>
        <dbReference type="Google" id="ProtNLM"/>
    </source>
</evidence>
<feature type="transmembrane region" description="Helical" evidence="1">
    <location>
        <begin position="117"/>
        <end position="136"/>
    </location>
</feature>
<keyword evidence="3" id="KW-1185">Reference proteome</keyword>
<keyword evidence="1" id="KW-0472">Membrane</keyword>
<keyword evidence="1" id="KW-1133">Transmembrane helix</keyword>
<proteinExistence type="predicted"/>
<reference evidence="2 3" key="1">
    <citation type="submission" date="2018-08" db="EMBL/GenBank/DDBJ databases">
        <title>Lysinibacillus sp. YLB-03 draft genome sequence.</title>
        <authorList>
            <person name="Yu L."/>
        </authorList>
    </citation>
    <scope>NUCLEOTIDE SEQUENCE [LARGE SCALE GENOMIC DNA]</scope>
    <source>
        <strain evidence="2 3">YLB-03</strain>
    </source>
</reference>
<feature type="transmembrane region" description="Helical" evidence="1">
    <location>
        <begin position="7"/>
        <end position="28"/>
    </location>
</feature>
<protein>
    <recommendedName>
        <fullName evidence="4">Glycosyl-4,4'-diaponeurosporenoate acyltransferase</fullName>
    </recommendedName>
</protein>
<evidence type="ECO:0000256" key="1">
    <source>
        <dbReference type="SAM" id="Phobius"/>
    </source>
</evidence>
<feature type="transmembrane region" description="Helical" evidence="1">
    <location>
        <begin position="40"/>
        <end position="63"/>
    </location>
</feature>
<dbReference type="RefSeq" id="WP_118875746.1">
    <property type="nucleotide sequence ID" value="NZ_QWEI01000002.1"/>
</dbReference>
<feature type="transmembrane region" description="Helical" evidence="1">
    <location>
        <begin position="142"/>
        <end position="160"/>
    </location>
</feature>
<keyword evidence="1" id="KW-0812">Transmembrane</keyword>
<dbReference type="Proteomes" id="UP000265692">
    <property type="component" value="Unassembled WGS sequence"/>
</dbReference>
<accession>A0A396SJ05</accession>
<organism evidence="2 3">
    <name type="scientific">Ureibacillus yapensis</name>
    <dbReference type="NCBI Taxonomy" id="2304605"/>
    <lineage>
        <taxon>Bacteria</taxon>
        <taxon>Bacillati</taxon>
        <taxon>Bacillota</taxon>
        <taxon>Bacilli</taxon>
        <taxon>Bacillales</taxon>
        <taxon>Caryophanaceae</taxon>
        <taxon>Ureibacillus</taxon>
    </lineage>
</organism>
<dbReference type="OrthoDB" id="2736066at2"/>
<evidence type="ECO:0000313" key="2">
    <source>
        <dbReference type="EMBL" id="RHW38715.1"/>
    </source>
</evidence>
<gene>
    <name evidence="2" type="ORF">D1B33_07530</name>
</gene>